<feature type="domain" description="Alpha/beta hydrolase fold-3" evidence="3">
    <location>
        <begin position="77"/>
        <end position="274"/>
    </location>
</feature>
<evidence type="ECO:0000256" key="2">
    <source>
        <dbReference type="ARBA" id="ARBA00022801"/>
    </source>
</evidence>
<accession>A0AAE9XSD5</accession>
<dbReference type="Proteomes" id="UP001217500">
    <property type="component" value="Chromosome"/>
</dbReference>
<dbReference type="AlphaFoldDB" id="A0AAE9XSD5"/>
<gene>
    <name evidence="4" type="ORF">PH603_06930</name>
</gene>
<reference evidence="4" key="1">
    <citation type="submission" date="2023-01" db="EMBL/GenBank/DDBJ databases">
        <title>The genome sequence of Kordiimonadaceae bacterium 6D33.</title>
        <authorList>
            <person name="Liu Y."/>
        </authorList>
    </citation>
    <scope>NUCLEOTIDE SEQUENCE</scope>
    <source>
        <strain evidence="4">6D33</strain>
    </source>
</reference>
<sequence>MSIRAWLARRQIRRAFRGKATRDFAPDQLVKLFGGLLAKAEQMAPALPASVKVTPVEGEGFRGEWVEAPGALPARSILHFHGGGYVWGGIGGFRDFAMRLSAAAKAKVFLLQYRVAPEHPCPAAVEDAVAAWKALAMGGAPVMLGGDSAGGGLAVALVQALAAEGIKGPAALGLIAPWVDLGLGGSTFAGNAESDVMLDPRGIGRAAELYRGGLAASDPRCSPLFGRMDTMPPTLLQVDAGEILLDDSRRLAAKITEAGGKAQLDIWKGLFHDWPMVARLVPEGRKAIVDMARHYEAHWDGGETT</sequence>
<dbReference type="EMBL" id="CP116805">
    <property type="protein sequence ID" value="WCL55492.1"/>
    <property type="molecule type" value="Genomic_DNA"/>
</dbReference>
<dbReference type="Gene3D" id="3.40.50.1820">
    <property type="entry name" value="alpha/beta hydrolase"/>
    <property type="match status" value="1"/>
</dbReference>
<protein>
    <submittedName>
        <fullName evidence="4">Alpha/beta hydrolase fold domain-containing protein</fullName>
    </submittedName>
</protein>
<dbReference type="RefSeq" id="WP_289505312.1">
    <property type="nucleotide sequence ID" value="NZ_CP116805.1"/>
</dbReference>
<name>A0AAE9XSD5_9PROT</name>
<dbReference type="KEGG" id="gso:PH603_06930"/>
<dbReference type="GO" id="GO:0004806">
    <property type="term" value="F:triacylglycerol lipase activity"/>
    <property type="evidence" value="ECO:0007669"/>
    <property type="project" value="TreeGrafter"/>
</dbReference>
<dbReference type="InterPro" id="IPR013094">
    <property type="entry name" value="AB_hydrolase_3"/>
</dbReference>
<evidence type="ECO:0000313" key="4">
    <source>
        <dbReference type="EMBL" id="WCL55492.1"/>
    </source>
</evidence>
<organism evidence="4 5">
    <name type="scientific">Gimibacter soli</name>
    <dbReference type="NCBI Taxonomy" id="3024400"/>
    <lineage>
        <taxon>Bacteria</taxon>
        <taxon>Pseudomonadati</taxon>
        <taxon>Pseudomonadota</taxon>
        <taxon>Alphaproteobacteria</taxon>
        <taxon>Kordiimonadales</taxon>
        <taxon>Temperatibacteraceae</taxon>
        <taxon>Gimibacter</taxon>
    </lineage>
</organism>
<evidence type="ECO:0000259" key="3">
    <source>
        <dbReference type="Pfam" id="PF07859"/>
    </source>
</evidence>
<dbReference type="SUPFAM" id="SSF53474">
    <property type="entry name" value="alpha/beta-Hydrolases"/>
    <property type="match status" value="1"/>
</dbReference>
<proteinExistence type="inferred from homology"/>
<evidence type="ECO:0000313" key="5">
    <source>
        <dbReference type="Proteomes" id="UP001217500"/>
    </source>
</evidence>
<comment type="similarity">
    <text evidence="1">Belongs to the 'GDXG' lipolytic enzyme family.</text>
</comment>
<dbReference type="InterPro" id="IPR050300">
    <property type="entry name" value="GDXG_lipolytic_enzyme"/>
</dbReference>
<dbReference type="PANTHER" id="PTHR48081:SF30">
    <property type="entry name" value="ACETYL-HYDROLASE LIPR-RELATED"/>
    <property type="match status" value="1"/>
</dbReference>
<evidence type="ECO:0000256" key="1">
    <source>
        <dbReference type="ARBA" id="ARBA00010515"/>
    </source>
</evidence>
<dbReference type="InterPro" id="IPR029058">
    <property type="entry name" value="AB_hydrolase_fold"/>
</dbReference>
<dbReference type="Pfam" id="PF07859">
    <property type="entry name" value="Abhydrolase_3"/>
    <property type="match status" value="1"/>
</dbReference>
<dbReference type="PANTHER" id="PTHR48081">
    <property type="entry name" value="AB HYDROLASE SUPERFAMILY PROTEIN C4A8.06C"/>
    <property type="match status" value="1"/>
</dbReference>
<keyword evidence="5" id="KW-1185">Reference proteome</keyword>
<keyword evidence="2 4" id="KW-0378">Hydrolase</keyword>